<organism evidence="1 2">
    <name type="scientific">Sphaerisporangium aureirubrum</name>
    <dbReference type="NCBI Taxonomy" id="1544736"/>
    <lineage>
        <taxon>Bacteria</taxon>
        <taxon>Bacillati</taxon>
        <taxon>Actinomycetota</taxon>
        <taxon>Actinomycetes</taxon>
        <taxon>Streptosporangiales</taxon>
        <taxon>Streptosporangiaceae</taxon>
        <taxon>Sphaerisporangium</taxon>
    </lineage>
</organism>
<accession>A0ABW1NDK4</accession>
<reference evidence="2" key="1">
    <citation type="journal article" date="2019" name="Int. J. Syst. Evol. Microbiol.">
        <title>The Global Catalogue of Microorganisms (GCM) 10K type strain sequencing project: providing services to taxonomists for standard genome sequencing and annotation.</title>
        <authorList>
            <consortium name="The Broad Institute Genomics Platform"/>
            <consortium name="The Broad Institute Genome Sequencing Center for Infectious Disease"/>
            <person name="Wu L."/>
            <person name="Ma J."/>
        </authorList>
    </citation>
    <scope>NUCLEOTIDE SEQUENCE [LARGE SCALE GENOMIC DNA]</scope>
    <source>
        <strain evidence="2">JCM 30346</strain>
    </source>
</reference>
<sequence length="192" mass="20759">MNWDPRAELLKKADALDHMQRELPERGASLLATVASHLRAAADIYATDPTLINCPAGRERDLNLLAELARQIAALVRTAATGRSPERWPIENRWAEAEAAAARLPVILERARAAARPDHATPEGSHAISLLRLNAATGRIHRLADDLRAALGAALALPHPTPEAIELAELADRITTHITALQDRCTQSEAPA</sequence>
<dbReference type="RefSeq" id="WP_380748441.1">
    <property type="nucleotide sequence ID" value="NZ_JBHSRF010000007.1"/>
</dbReference>
<keyword evidence="2" id="KW-1185">Reference proteome</keyword>
<gene>
    <name evidence="1" type="ORF">ACFP1K_07670</name>
</gene>
<evidence type="ECO:0000313" key="2">
    <source>
        <dbReference type="Proteomes" id="UP001596137"/>
    </source>
</evidence>
<protein>
    <submittedName>
        <fullName evidence="1">Uncharacterized protein</fullName>
    </submittedName>
</protein>
<dbReference type="Proteomes" id="UP001596137">
    <property type="component" value="Unassembled WGS sequence"/>
</dbReference>
<proteinExistence type="predicted"/>
<dbReference type="EMBL" id="JBHSRF010000007">
    <property type="protein sequence ID" value="MFC6081035.1"/>
    <property type="molecule type" value="Genomic_DNA"/>
</dbReference>
<evidence type="ECO:0000313" key="1">
    <source>
        <dbReference type="EMBL" id="MFC6081035.1"/>
    </source>
</evidence>
<name>A0ABW1NDK4_9ACTN</name>
<comment type="caution">
    <text evidence="1">The sequence shown here is derived from an EMBL/GenBank/DDBJ whole genome shotgun (WGS) entry which is preliminary data.</text>
</comment>